<dbReference type="PANTHER" id="PTHR28495:SF1">
    <property type="entry name" value="GENE, 17266-RELATED"/>
    <property type="match status" value="1"/>
</dbReference>
<evidence type="ECO:0000259" key="3">
    <source>
        <dbReference type="Pfam" id="PF15813"/>
    </source>
</evidence>
<keyword evidence="5" id="KW-1185">Reference proteome</keyword>
<evidence type="ECO:0000256" key="2">
    <source>
        <dbReference type="SAM" id="SignalP"/>
    </source>
</evidence>
<keyword evidence="2" id="KW-0732">Signal</keyword>
<protein>
    <recommendedName>
        <fullName evidence="3">DUF4708 domain-containing protein</fullName>
    </recommendedName>
</protein>
<proteinExistence type="predicted"/>
<dbReference type="STRING" id="409849.ENSPMGP00000014237"/>
<name>A0A3B4AAZ4_9GOBI</name>
<evidence type="ECO:0000313" key="5">
    <source>
        <dbReference type="Proteomes" id="UP000261520"/>
    </source>
</evidence>
<dbReference type="AlphaFoldDB" id="A0A3B4AAZ4"/>
<sequence length="479" mass="53646">RMSGVQPGLFFLSLPNLKSLCCVTLTLQDNYEEPRTKQITKCRSLRSLTLSFTSSAPSLPVLLFISPDFCLFFQMNFAEQVYPGILQSCFSFSLISRLSPNWNKAGLYLVNGELEDFGLSPLVLKRFCSDPDSVLDPHHMGGPIWCHVLPSMKKGQIISISRKLPKDGPFKSYRALQSHWNSLYGYRLPEQQENQAVYCSVYFKLVGQNLFTYPLCCIRLSPVHRCPRVDHEGALSCFMTDVRETLPAICGFPTKISTKSSFTTTTLNPASRQLPPPPPTLPRLTRPVFGSQPAPAPPLSFTSDSFSFQRSSSNPTLNFSDVFKPASSVNTFFTVFEANSSSPSSPRLFQQEKTKFVPIFRSKPPSQLVNVALLKAKKQNIERLLHTSTPNAENSKHIPMFVPKISSGVKKSFNVKRIRTFSPKKQMKPALIVTPEGKAGKEKKKSKAAVKFNLEEIEKTAPKCNRKVTDPEHLNLTNL</sequence>
<evidence type="ECO:0000256" key="1">
    <source>
        <dbReference type="SAM" id="MobiDB-lite"/>
    </source>
</evidence>
<organism evidence="4 5">
    <name type="scientific">Periophthalmus magnuspinnatus</name>
    <dbReference type="NCBI Taxonomy" id="409849"/>
    <lineage>
        <taxon>Eukaryota</taxon>
        <taxon>Metazoa</taxon>
        <taxon>Chordata</taxon>
        <taxon>Craniata</taxon>
        <taxon>Vertebrata</taxon>
        <taxon>Euteleostomi</taxon>
        <taxon>Actinopterygii</taxon>
        <taxon>Neopterygii</taxon>
        <taxon>Teleostei</taxon>
        <taxon>Neoteleostei</taxon>
        <taxon>Acanthomorphata</taxon>
        <taxon>Gobiaria</taxon>
        <taxon>Gobiiformes</taxon>
        <taxon>Gobioidei</taxon>
        <taxon>Gobiidae</taxon>
        <taxon>Oxudercinae</taxon>
        <taxon>Periophthalmus</taxon>
    </lineage>
</organism>
<evidence type="ECO:0000313" key="4">
    <source>
        <dbReference type="Ensembl" id="ENSPMGP00000014237.1"/>
    </source>
</evidence>
<dbReference type="InterPro" id="IPR031643">
    <property type="entry name" value="DUF4708"/>
</dbReference>
<feature type="signal peptide" evidence="2">
    <location>
        <begin position="1"/>
        <end position="19"/>
    </location>
</feature>
<dbReference type="Proteomes" id="UP000261520">
    <property type="component" value="Unplaced"/>
</dbReference>
<dbReference type="Pfam" id="PF15813">
    <property type="entry name" value="DUF4708"/>
    <property type="match status" value="3"/>
</dbReference>
<dbReference type="Ensembl" id="ENSPMGT00000015191.1">
    <property type="protein sequence ID" value="ENSPMGP00000014237.1"/>
    <property type="gene ID" value="ENSPMGG00000011676.1"/>
</dbReference>
<feature type="domain" description="DUF4708" evidence="3">
    <location>
        <begin position="113"/>
        <end position="227"/>
    </location>
</feature>
<feature type="domain" description="DUF4708" evidence="3">
    <location>
        <begin position="9"/>
        <end position="48"/>
    </location>
</feature>
<dbReference type="PANTHER" id="PTHR28495">
    <property type="entry name" value="HYPOTHETICAL PROTEIN LOC100359752"/>
    <property type="match status" value="1"/>
</dbReference>
<feature type="domain" description="DUF4708" evidence="3">
    <location>
        <begin position="74"/>
        <end position="112"/>
    </location>
</feature>
<reference evidence="4" key="1">
    <citation type="submission" date="2025-08" db="UniProtKB">
        <authorList>
            <consortium name="Ensembl"/>
        </authorList>
    </citation>
    <scope>IDENTIFICATION</scope>
</reference>
<feature type="chain" id="PRO_5017302701" description="DUF4708 domain-containing protein" evidence="2">
    <location>
        <begin position="20"/>
        <end position="479"/>
    </location>
</feature>
<feature type="region of interest" description="Disordered" evidence="1">
    <location>
        <begin position="265"/>
        <end position="289"/>
    </location>
</feature>
<reference evidence="4" key="2">
    <citation type="submission" date="2025-09" db="UniProtKB">
        <authorList>
            <consortium name="Ensembl"/>
        </authorList>
    </citation>
    <scope>IDENTIFICATION</scope>
</reference>
<accession>A0A3B4AAZ4</accession>